<dbReference type="InterPro" id="IPR027038">
    <property type="entry name" value="RanGap"/>
</dbReference>
<dbReference type="Gene3D" id="3.80.10.10">
    <property type="entry name" value="Ribonuclease Inhibitor"/>
    <property type="match status" value="1"/>
</dbReference>
<reference evidence="4" key="1">
    <citation type="submission" date="2021-02" db="EMBL/GenBank/DDBJ databases">
        <authorList>
            <person name="Dougan E. K."/>
            <person name="Rhodes N."/>
            <person name="Thang M."/>
            <person name="Chan C."/>
        </authorList>
    </citation>
    <scope>NUCLEOTIDE SEQUENCE</scope>
</reference>
<dbReference type="SUPFAM" id="SSF52540">
    <property type="entry name" value="P-loop containing nucleoside triphosphate hydrolases"/>
    <property type="match status" value="1"/>
</dbReference>
<dbReference type="PANTHER" id="PTHR24113:SF12">
    <property type="entry name" value="RAN GTPASE-ACTIVATING PROTEIN 1"/>
    <property type="match status" value="1"/>
</dbReference>
<dbReference type="GO" id="GO:0005829">
    <property type="term" value="C:cytosol"/>
    <property type="evidence" value="ECO:0007669"/>
    <property type="project" value="TreeGrafter"/>
</dbReference>
<dbReference type="Proteomes" id="UP000654075">
    <property type="component" value="Unassembled WGS sequence"/>
</dbReference>
<evidence type="ECO:0000256" key="2">
    <source>
        <dbReference type="ARBA" id="ARBA00022614"/>
    </source>
</evidence>
<dbReference type="OMA" id="HALGEEC"/>
<comment type="caution">
    <text evidence="4">The sequence shown here is derived from an EMBL/GenBank/DDBJ whole genome shotgun (WGS) entry which is preliminary data.</text>
</comment>
<gene>
    <name evidence="4" type="ORF">PGLA1383_LOCUS5011</name>
</gene>
<keyword evidence="1" id="KW-0343">GTPase activation</keyword>
<dbReference type="InterPro" id="IPR027417">
    <property type="entry name" value="P-loop_NTPase"/>
</dbReference>
<sequence length="961" mass="103923">MDEPTELENLKLGDLYQRACNALLRVPEKELTEVFNSDDPKQALIQLIVGSTVSTSTCIPATATAESKLATDTGLDAEPPRVFELVVEDGVMHLGALQSVGVEDSLRMKQKLDTIWRNAEAPGLGEVWQWLYAIAKMSLLGGGAWYIHNAQEQLRQILELKGQQAVQRQADRQAERALPGSRFESIVKKKLAMPAVSLLPTESRNCLVSCIEHGKVQAKHAEGKKVVVVLGNTGAGKSAFINLLHGCTFGLDSEDNIVVRSDSPMKELMKIGHTNKSETFAPQVEEVAASFGEGYAVADCPGFLDNRGFEINVANAVNVKQTTVAAASVIVVVIINYHSLLADRGKGVKDLFHILSGFFGTIENVKKHANSLLLVISQAPATHPETGQGMTLARCTGKLLDPSGLDETGKDLLSAIGDANVLIYHLLERGDESWLKQDAIIARIKGLVPITEPGRLFQSAINDADKESLRDLVSDLGKQLKSAISSAEYVAAADVVSDLLELKLVEHSFVTTIVDEAVSDAIDDSMVTVRAIVNGRGEPGCKDDNGDENAPMVDAHKFEDARRELRNLSSVLAAFAGIVEVREKLRALLIEATCQLESLVKQAAEDAGQKEVEESLREVLRIVGDNVVREVLELPKAAAAMKAKHREERMSLEELQAEEMSRLPEHAPTEQVDMAKERHAIQLQEASYRVEAANEVWQGHLDHAGTKLEQRDESLLAEEGAAFWTKVGWSSSELCTRAIPEDWARMRLLHRGQYFGGQKLTKSDCEVMATVFRKLAGTPSLEGLFLSSCAIGDSGITALSDATAFGALASLKTLCINDNKIGDTGMVELSGAMANGRLENLIFLDLNGNHFGDPGMTAFASAIANGAMQNLGTLYLYSNMIGDAGTTAFADSLSSSGALAKLEKLWLYSNKIGDLGMKALSDGIAIGGLASLKSLQLEGNPAKNEVQQATLETLKKRRRMP</sequence>
<dbReference type="GO" id="GO:0005096">
    <property type="term" value="F:GTPase activator activity"/>
    <property type="evidence" value="ECO:0007669"/>
    <property type="project" value="UniProtKB-KW"/>
</dbReference>
<evidence type="ECO:0008006" key="6">
    <source>
        <dbReference type="Google" id="ProtNLM"/>
    </source>
</evidence>
<dbReference type="GO" id="GO:0048471">
    <property type="term" value="C:perinuclear region of cytoplasm"/>
    <property type="evidence" value="ECO:0007669"/>
    <property type="project" value="TreeGrafter"/>
</dbReference>
<name>A0A813DE00_POLGL</name>
<keyword evidence="3" id="KW-0677">Repeat</keyword>
<dbReference type="OrthoDB" id="8954335at2759"/>
<dbReference type="InterPro" id="IPR001611">
    <property type="entry name" value="Leu-rich_rpt"/>
</dbReference>
<dbReference type="GO" id="GO:0005634">
    <property type="term" value="C:nucleus"/>
    <property type="evidence" value="ECO:0007669"/>
    <property type="project" value="TreeGrafter"/>
</dbReference>
<protein>
    <recommendedName>
        <fullName evidence="6">G domain-containing protein</fullName>
    </recommendedName>
</protein>
<dbReference type="SUPFAM" id="SSF52047">
    <property type="entry name" value="RNI-like"/>
    <property type="match status" value="1"/>
</dbReference>
<evidence type="ECO:0000313" key="5">
    <source>
        <dbReference type="Proteomes" id="UP000654075"/>
    </source>
</evidence>
<keyword evidence="2" id="KW-0433">Leucine-rich repeat</keyword>
<keyword evidence="5" id="KW-1185">Reference proteome</keyword>
<dbReference type="PANTHER" id="PTHR24113">
    <property type="entry name" value="RAN GTPASE-ACTIVATING PROTEIN 1"/>
    <property type="match status" value="1"/>
</dbReference>
<organism evidence="4 5">
    <name type="scientific">Polarella glacialis</name>
    <name type="common">Dinoflagellate</name>
    <dbReference type="NCBI Taxonomy" id="89957"/>
    <lineage>
        <taxon>Eukaryota</taxon>
        <taxon>Sar</taxon>
        <taxon>Alveolata</taxon>
        <taxon>Dinophyceae</taxon>
        <taxon>Suessiales</taxon>
        <taxon>Suessiaceae</taxon>
        <taxon>Polarella</taxon>
    </lineage>
</organism>
<evidence type="ECO:0000313" key="4">
    <source>
        <dbReference type="EMBL" id="CAE8586115.1"/>
    </source>
</evidence>
<dbReference type="Pfam" id="PF13516">
    <property type="entry name" value="LRR_6"/>
    <property type="match status" value="4"/>
</dbReference>
<dbReference type="InterPro" id="IPR032675">
    <property type="entry name" value="LRR_dom_sf"/>
</dbReference>
<proteinExistence type="predicted"/>
<dbReference type="GO" id="GO:0031267">
    <property type="term" value="F:small GTPase binding"/>
    <property type="evidence" value="ECO:0007669"/>
    <property type="project" value="TreeGrafter"/>
</dbReference>
<dbReference type="AlphaFoldDB" id="A0A813DE00"/>
<dbReference type="EMBL" id="CAJNNV010001914">
    <property type="protein sequence ID" value="CAE8586115.1"/>
    <property type="molecule type" value="Genomic_DNA"/>
</dbReference>
<dbReference type="GO" id="GO:0006913">
    <property type="term" value="P:nucleocytoplasmic transport"/>
    <property type="evidence" value="ECO:0007669"/>
    <property type="project" value="TreeGrafter"/>
</dbReference>
<evidence type="ECO:0000256" key="1">
    <source>
        <dbReference type="ARBA" id="ARBA00022468"/>
    </source>
</evidence>
<accession>A0A813DE00</accession>
<dbReference type="Gene3D" id="3.40.50.300">
    <property type="entry name" value="P-loop containing nucleotide triphosphate hydrolases"/>
    <property type="match status" value="1"/>
</dbReference>
<evidence type="ECO:0000256" key="3">
    <source>
        <dbReference type="ARBA" id="ARBA00022737"/>
    </source>
</evidence>
<dbReference type="SMART" id="SM00368">
    <property type="entry name" value="LRR_RI"/>
    <property type="match status" value="5"/>
</dbReference>